<accession>A0A6P5GJE8</accession>
<gene>
    <name evidence="2" type="primary">LOC109722537</name>
</gene>
<keyword evidence="1" id="KW-1185">Reference proteome</keyword>
<protein>
    <submittedName>
        <fullName evidence="2">Uncharacterized protein LOC109722537</fullName>
    </submittedName>
</protein>
<dbReference type="Proteomes" id="UP000515123">
    <property type="component" value="Linkage group 16"/>
</dbReference>
<reference evidence="2" key="2">
    <citation type="submission" date="2025-08" db="UniProtKB">
        <authorList>
            <consortium name="RefSeq"/>
        </authorList>
    </citation>
    <scope>IDENTIFICATION</scope>
    <source>
        <tissue evidence="2">Leaf</tissue>
    </source>
</reference>
<dbReference type="RefSeq" id="XP_020106218.1">
    <property type="nucleotide sequence ID" value="XM_020250629.1"/>
</dbReference>
<dbReference type="GeneID" id="109722537"/>
<dbReference type="OrthoDB" id="690771at2759"/>
<reference evidence="1" key="1">
    <citation type="journal article" date="2015" name="Nat. Genet.">
        <title>The pineapple genome and the evolution of CAM photosynthesis.</title>
        <authorList>
            <person name="Ming R."/>
            <person name="VanBuren R."/>
            <person name="Wai C.M."/>
            <person name="Tang H."/>
            <person name="Schatz M.C."/>
            <person name="Bowers J.E."/>
            <person name="Lyons E."/>
            <person name="Wang M.L."/>
            <person name="Chen J."/>
            <person name="Biggers E."/>
            <person name="Zhang J."/>
            <person name="Huang L."/>
            <person name="Zhang L."/>
            <person name="Miao W."/>
            <person name="Zhang J."/>
            <person name="Ye Z."/>
            <person name="Miao C."/>
            <person name="Lin Z."/>
            <person name="Wang H."/>
            <person name="Zhou H."/>
            <person name="Yim W.C."/>
            <person name="Priest H.D."/>
            <person name="Zheng C."/>
            <person name="Woodhouse M."/>
            <person name="Edger P.P."/>
            <person name="Guyot R."/>
            <person name="Guo H.B."/>
            <person name="Guo H."/>
            <person name="Zheng G."/>
            <person name="Singh R."/>
            <person name="Sharma A."/>
            <person name="Min X."/>
            <person name="Zheng Y."/>
            <person name="Lee H."/>
            <person name="Gurtowski J."/>
            <person name="Sedlazeck F.J."/>
            <person name="Harkess A."/>
            <person name="McKain M.R."/>
            <person name="Liao Z."/>
            <person name="Fang J."/>
            <person name="Liu J."/>
            <person name="Zhang X."/>
            <person name="Zhang Q."/>
            <person name="Hu W."/>
            <person name="Qin Y."/>
            <person name="Wang K."/>
            <person name="Chen L.Y."/>
            <person name="Shirley N."/>
            <person name="Lin Y.R."/>
            <person name="Liu L.Y."/>
            <person name="Hernandez A.G."/>
            <person name="Wright C.L."/>
            <person name="Bulone V."/>
            <person name="Tuskan G.A."/>
            <person name="Heath K."/>
            <person name="Zee F."/>
            <person name="Moore P.H."/>
            <person name="Sunkar R."/>
            <person name="Leebens-Mack J.H."/>
            <person name="Mockler T."/>
            <person name="Bennetzen J.L."/>
            <person name="Freeling M."/>
            <person name="Sankoff D."/>
            <person name="Paterson A.H."/>
            <person name="Zhu X."/>
            <person name="Yang X."/>
            <person name="Smith J.A."/>
            <person name="Cushman J.C."/>
            <person name="Paull R.E."/>
            <person name="Yu Q."/>
        </authorList>
    </citation>
    <scope>NUCLEOTIDE SEQUENCE [LARGE SCALE GENOMIC DNA]</scope>
    <source>
        <strain evidence="1">cv. F153</strain>
    </source>
</reference>
<dbReference type="Gramene" id="Aco006078.1.mrna1">
    <property type="protein sequence ID" value="Aco006078.1.mrna1.cds1"/>
    <property type="gene ID" value="Aco006078.1.path1"/>
</dbReference>
<evidence type="ECO:0000313" key="2">
    <source>
        <dbReference type="RefSeq" id="XP_020106218.1"/>
    </source>
</evidence>
<sequence>MERHQNNKEEEEEEIRLSIWDCGSPLYDSYELASLCSLIDRHVVALPSFSEGSGAKFAGRSRGEFSESARRRKLMVVARKEKIEEEEKKMSKARLRAVFKAIVFWRRL</sequence>
<organism evidence="1 2">
    <name type="scientific">Ananas comosus</name>
    <name type="common">Pineapple</name>
    <name type="synonym">Ananas ananas</name>
    <dbReference type="NCBI Taxonomy" id="4615"/>
    <lineage>
        <taxon>Eukaryota</taxon>
        <taxon>Viridiplantae</taxon>
        <taxon>Streptophyta</taxon>
        <taxon>Embryophyta</taxon>
        <taxon>Tracheophyta</taxon>
        <taxon>Spermatophyta</taxon>
        <taxon>Magnoliopsida</taxon>
        <taxon>Liliopsida</taxon>
        <taxon>Poales</taxon>
        <taxon>Bromeliaceae</taxon>
        <taxon>Bromelioideae</taxon>
        <taxon>Ananas</taxon>
    </lineage>
</organism>
<dbReference type="AlphaFoldDB" id="A0A6P5GJE8"/>
<dbReference type="PANTHER" id="PTHR33978">
    <property type="entry name" value="SERINE/THREONINE-KINASE"/>
    <property type="match status" value="1"/>
</dbReference>
<evidence type="ECO:0000313" key="1">
    <source>
        <dbReference type="Proteomes" id="UP000515123"/>
    </source>
</evidence>
<dbReference type="PANTHER" id="PTHR33978:SF18">
    <property type="entry name" value="OS01G0656300 PROTEIN"/>
    <property type="match status" value="1"/>
</dbReference>
<proteinExistence type="predicted"/>
<name>A0A6P5GJE8_ANACO</name>